<keyword evidence="1" id="KW-0732">Signal</keyword>
<reference evidence="3 4" key="1">
    <citation type="journal article" date="2019" name="Front. Microbiol.">
        <title>Thermoanaerosceptrum fracticalcis gen. nov. sp. nov., a Novel Fumarate-Fermenting Microorganism From a Deep Fractured Carbonate Aquifer of the US Great Basin.</title>
        <authorList>
            <person name="Hamilton-Brehm S.D."/>
            <person name="Stewart L.E."/>
            <person name="Zavarin M."/>
            <person name="Caldwell M."/>
            <person name="Lawson P.A."/>
            <person name="Onstott T.C."/>
            <person name="Grzymski J."/>
            <person name="Neveux I."/>
            <person name="Lollar B.S."/>
            <person name="Russell C.E."/>
            <person name="Moser D.P."/>
        </authorList>
    </citation>
    <scope>NUCLEOTIDE SEQUENCE [LARGE SCALE GENOMIC DNA]</scope>
    <source>
        <strain evidence="3 4">DRI-13</strain>
    </source>
</reference>
<sequence>MKRSVLLAILLLGLVVCLAGCDKHNQDRNLLTDGKEKTQAPVNTNVDEGKLANAQIPVSEKHGRENNVTTAKNEKIEVIVTKDFGKEKLLEVKVNFKKNMSVMDALLLAGADVKTSYGGGFVSGINGLLTDTGGVSGVRKDWFYYVNGIFADVGALDYEPKPGEIIWWDYHPWKLSQGIPAVVGCFPEPFLHGFRGQVKKTTIMCGSGETELAIKLKESMKDYGILRVDVQEINAEMLTQREGPTILIGEWEKLKDIAWMKELNNAYKKNGTFIHFTESSIELLDYQGEGVKKLQGSAGVIVATGEGSGDDSPLWLISGTDRRGFEEAVDVLVKCPQKIMGMYSAVVLPGEIIRLPLLRD</sequence>
<dbReference type="Proteomes" id="UP000515847">
    <property type="component" value="Chromosome"/>
</dbReference>
<dbReference type="Pfam" id="PF14478">
    <property type="entry name" value="DUF4430"/>
    <property type="match status" value="1"/>
</dbReference>
<keyword evidence="4" id="KW-1185">Reference proteome</keyword>
<dbReference type="OrthoDB" id="1806555at2"/>
<feature type="chain" id="PRO_5038444697" evidence="1">
    <location>
        <begin position="20"/>
        <end position="360"/>
    </location>
</feature>
<proteinExistence type="predicted"/>
<feature type="signal peptide" evidence="1">
    <location>
        <begin position="1"/>
        <end position="19"/>
    </location>
</feature>
<evidence type="ECO:0000256" key="1">
    <source>
        <dbReference type="SAM" id="SignalP"/>
    </source>
</evidence>
<dbReference type="EMBL" id="CP045798">
    <property type="protein sequence ID" value="QNB45822.1"/>
    <property type="molecule type" value="Genomic_DNA"/>
</dbReference>
<organism evidence="3 4">
    <name type="scientific">Thermanaerosceptrum fracticalcis</name>
    <dbReference type="NCBI Taxonomy" id="1712410"/>
    <lineage>
        <taxon>Bacteria</taxon>
        <taxon>Bacillati</taxon>
        <taxon>Bacillota</taxon>
        <taxon>Clostridia</taxon>
        <taxon>Eubacteriales</taxon>
        <taxon>Peptococcaceae</taxon>
        <taxon>Thermanaerosceptrum</taxon>
    </lineage>
</organism>
<evidence type="ECO:0000313" key="4">
    <source>
        <dbReference type="Proteomes" id="UP000515847"/>
    </source>
</evidence>
<dbReference type="InterPro" id="IPR027954">
    <property type="entry name" value="Transcobalamin-like_C"/>
</dbReference>
<dbReference type="KEGG" id="tfr:BR63_05545"/>
<dbReference type="Gene3D" id="2.170.130.30">
    <property type="match status" value="1"/>
</dbReference>
<dbReference type="RefSeq" id="WP_051966055.1">
    <property type="nucleotide sequence ID" value="NZ_CP045798.1"/>
</dbReference>
<evidence type="ECO:0000313" key="3">
    <source>
        <dbReference type="EMBL" id="QNB45822.1"/>
    </source>
</evidence>
<name>A0A7G6E168_THEFR</name>
<dbReference type="AlphaFoldDB" id="A0A7G6E168"/>
<accession>A0A7G6E168</accession>
<evidence type="ECO:0000259" key="2">
    <source>
        <dbReference type="Pfam" id="PF14478"/>
    </source>
</evidence>
<gene>
    <name evidence="3" type="ORF">BR63_05545</name>
</gene>
<feature type="domain" description="Transcobalamin-like C-terminal" evidence="2">
    <location>
        <begin position="101"/>
        <end position="171"/>
    </location>
</feature>
<protein>
    <submittedName>
        <fullName evidence="3">DUF4430 domain-containing protein</fullName>
    </submittedName>
</protein>